<sequence length="550" mass="63749">MFLDGKNILLEVEIKNSNIFTAVRPHSTIVCAYDYEQKLKKKSRCHAHSIMVRDSTKPKTLQNSQQTKSNCRGGKFWRTRGAKSMHSTNNTRRSRKMAATAEPRRFLITNEDFPALPGTQIQEEKQEDFEDYVDWEILQNTPESSQRPDSVISLEDFLLTFDSGFSTEYSPSQKDVEENSEMSTTPKKSHSSNPNSFLRRGAQKSFSENQREVPKIQLEDDGKMSNISSRMLDDQFGIAAMLPILKVFGNDEAPPKITDERAKKRAYQMEKSIQKLSCGVDLCSLGVPIEDIEAQSYPSFSGPFGFLPLRATEKSIPELEPPEVYKMSQVPHIRTSLNKNLPEMLDLHAIFFLFYNFPGELWQVNAARELQARGWRYHIPQKIWIRRKFEENRYQEPIFGFQPEPEIRGFFEYFDSETDEIVSREMDLKSADIEKASWDDGKEDVQYKEMLKILPPEMIWGPQVGKQTMFSKLRKDFNEIPQVFMSKDFKDSMNQFLTMGCFDRAINSRSPEYRAEIYATIMSNFPNSVFPPNPNAPVFHFLLPFLFFQI</sequence>
<dbReference type="GO" id="GO:0030015">
    <property type="term" value="C:CCR4-NOT core complex"/>
    <property type="evidence" value="ECO:0007669"/>
    <property type="project" value="InterPro"/>
</dbReference>
<dbReference type="Pfam" id="PF04153">
    <property type="entry name" value="NOT2_3_5_C"/>
    <property type="match status" value="1"/>
</dbReference>
<dbReference type="Proteomes" id="UP001152747">
    <property type="component" value="Unassembled WGS sequence"/>
</dbReference>
<dbReference type="InterPro" id="IPR040168">
    <property type="entry name" value="Not2/3/5"/>
</dbReference>
<evidence type="ECO:0000256" key="3">
    <source>
        <dbReference type="ARBA" id="ARBA00023163"/>
    </source>
</evidence>
<gene>
    <name evidence="6" type="ORF">CAMP_LOCUS7874</name>
</gene>
<feature type="compositionally biased region" description="Basic and acidic residues" evidence="4">
    <location>
        <begin position="209"/>
        <end position="222"/>
    </location>
</feature>
<comment type="caution">
    <text evidence="6">The sequence shown here is derived from an EMBL/GenBank/DDBJ whole genome shotgun (WGS) entry which is preliminary data.</text>
</comment>
<dbReference type="GO" id="GO:0006355">
    <property type="term" value="P:regulation of DNA-templated transcription"/>
    <property type="evidence" value="ECO:0007669"/>
    <property type="project" value="InterPro"/>
</dbReference>
<accession>A0A9P1MZC3</accession>
<feature type="region of interest" description="Disordered" evidence="4">
    <location>
        <begin position="56"/>
        <end position="75"/>
    </location>
</feature>
<comment type="similarity">
    <text evidence="1">Belongs to the CNOT2/3/5 family.</text>
</comment>
<reference evidence="6" key="1">
    <citation type="submission" date="2022-11" db="EMBL/GenBank/DDBJ databases">
        <authorList>
            <person name="Kikuchi T."/>
        </authorList>
    </citation>
    <scope>NUCLEOTIDE SEQUENCE</scope>
    <source>
        <strain evidence="6">PS1010</strain>
    </source>
</reference>
<keyword evidence="7" id="KW-1185">Reference proteome</keyword>
<evidence type="ECO:0000313" key="7">
    <source>
        <dbReference type="Proteomes" id="UP001152747"/>
    </source>
</evidence>
<evidence type="ECO:0000259" key="5">
    <source>
        <dbReference type="Pfam" id="PF04153"/>
    </source>
</evidence>
<protein>
    <recommendedName>
        <fullName evidence="5">NOT2/NOT3/NOT5 C-terminal domain-containing protein</fullName>
    </recommendedName>
</protein>
<keyword evidence="2" id="KW-0805">Transcription regulation</keyword>
<feature type="compositionally biased region" description="Polar residues" evidence="4">
    <location>
        <begin position="181"/>
        <end position="196"/>
    </location>
</feature>
<evidence type="ECO:0000256" key="2">
    <source>
        <dbReference type="ARBA" id="ARBA00023015"/>
    </source>
</evidence>
<feature type="region of interest" description="Disordered" evidence="4">
    <location>
        <begin position="168"/>
        <end position="222"/>
    </location>
</feature>
<dbReference type="OrthoDB" id="25391at2759"/>
<keyword evidence="3" id="KW-0804">Transcription</keyword>
<name>A0A9P1MZC3_9PELO</name>
<evidence type="ECO:0000256" key="4">
    <source>
        <dbReference type="SAM" id="MobiDB-lite"/>
    </source>
</evidence>
<organism evidence="6 7">
    <name type="scientific">Caenorhabditis angaria</name>
    <dbReference type="NCBI Taxonomy" id="860376"/>
    <lineage>
        <taxon>Eukaryota</taxon>
        <taxon>Metazoa</taxon>
        <taxon>Ecdysozoa</taxon>
        <taxon>Nematoda</taxon>
        <taxon>Chromadorea</taxon>
        <taxon>Rhabditida</taxon>
        <taxon>Rhabditina</taxon>
        <taxon>Rhabditomorpha</taxon>
        <taxon>Rhabditoidea</taxon>
        <taxon>Rhabditidae</taxon>
        <taxon>Peloderinae</taxon>
        <taxon>Caenorhabditis</taxon>
    </lineage>
</organism>
<dbReference type="InterPro" id="IPR038635">
    <property type="entry name" value="CCR4-NOT_su2/3/5_C_sf"/>
</dbReference>
<dbReference type="AlphaFoldDB" id="A0A9P1MZC3"/>
<dbReference type="EMBL" id="CANHGI010000003">
    <property type="protein sequence ID" value="CAI5445237.1"/>
    <property type="molecule type" value="Genomic_DNA"/>
</dbReference>
<evidence type="ECO:0000256" key="1">
    <source>
        <dbReference type="ARBA" id="ARBA00007682"/>
    </source>
</evidence>
<evidence type="ECO:0000313" key="6">
    <source>
        <dbReference type="EMBL" id="CAI5445237.1"/>
    </source>
</evidence>
<feature type="domain" description="NOT2/NOT3/NOT5 C-terminal" evidence="5">
    <location>
        <begin position="314"/>
        <end position="429"/>
    </location>
</feature>
<dbReference type="GO" id="GO:2000036">
    <property type="term" value="P:regulation of stem cell population maintenance"/>
    <property type="evidence" value="ECO:0007669"/>
    <property type="project" value="UniProtKB-ARBA"/>
</dbReference>
<feature type="compositionally biased region" description="Polar residues" evidence="4">
    <location>
        <begin position="58"/>
        <end position="70"/>
    </location>
</feature>
<proteinExistence type="inferred from homology"/>
<dbReference type="InterPro" id="IPR007282">
    <property type="entry name" value="NOT2/3/5_C"/>
</dbReference>
<dbReference type="Gene3D" id="2.30.30.1020">
    <property type="entry name" value="CCR4-NOT complex subunit 2/3/5, C-terminal domain"/>
    <property type="match status" value="1"/>
</dbReference>
<dbReference type="PANTHER" id="PTHR23326">
    <property type="entry name" value="CCR4 NOT-RELATED"/>
    <property type="match status" value="1"/>
</dbReference>